<dbReference type="InterPro" id="IPR029071">
    <property type="entry name" value="Ubiquitin-like_domsf"/>
</dbReference>
<dbReference type="InterPro" id="IPR000626">
    <property type="entry name" value="Ubiquitin-like_dom"/>
</dbReference>
<dbReference type="EMBL" id="CH981528">
    <property type="protein sequence ID" value="EDK45585.1"/>
    <property type="molecule type" value="Genomic_DNA"/>
</dbReference>
<evidence type="ECO:0000313" key="2">
    <source>
        <dbReference type="EMBL" id="EDK45585.1"/>
    </source>
</evidence>
<keyword evidence="3" id="KW-1185">Reference proteome</keyword>
<dbReference type="InParanoid" id="A5E2C7"/>
<sequence length="217" mass="23700">MSSTVANVNQERQFISTYAELMSLSKDAPSDIYYSTQDYYKLASLGPSLPKFSYKLPTGLVSSPETVSTTIALKIKSIKPPFKFTTDLQVSSTTSIYKVKDLLIENTDSLKGLKPTEIKLLLKSKVLQDTSVLSLIADEATELNFNCMVSPQPASTAATPSATVSNNSGDPVIETPKTVLLHSLSDSAWLKIEQIVQQELGDLTKAKDVVQKFKESL</sequence>
<dbReference type="eggNOG" id="ENOG502S36W">
    <property type="taxonomic scope" value="Eukaryota"/>
</dbReference>
<dbReference type="Proteomes" id="UP000001996">
    <property type="component" value="Unassembled WGS sequence"/>
</dbReference>
<organism evidence="2 3">
    <name type="scientific">Lodderomyces elongisporus (strain ATCC 11503 / CBS 2605 / JCM 1781 / NBRC 1676 / NRRL YB-4239)</name>
    <name type="common">Yeast</name>
    <name type="synonym">Saccharomyces elongisporus</name>
    <dbReference type="NCBI Taxonomy" id="379508"/>
    <lineage>
        <taxon>Eukaryota</taxon>
        <taxon>Fungi</taxon>
        <taxon>Dikarya</taxon>
        <taxon>Ascomycota</taxon>
        <taxon>Saccharomycotina</taxon>
        <taxon>Pichiomycetes</taxon>
        <taxon>Debaryomycetaceae</taxon>
        <taxon>Candida/Lodderomyces clade</taxon>
        <taxon>Lodderomyces</taxon>
    </lineage>
</organism>
<dbReference type="KEGG" id="lel:PVL30_004590"/>
<evidence type="ECO:0000313" key="3">
    <source>
        <dbReference type="Proteomes" id="UP000001996"/>
    </source>
</evidence>
<protein>
    <recommendedName>
        <fullName evidence="1">Ubiquitin-like domain-containing protein</fullName>
    </recommendedName>
</protein>
<accession>A5E2C7</accession>
<feature type="domain" description="Ubiquitin-like" evidence="1">
    <location>
        <begin position="71"/>
        <end position="134"/>
    </location>
</feature>
<dbReference type="HOGENOM" id="CLU_1343113_0_0_1"/>
<dbReference type="FunCoup" id="A5E2C7">
    <property type="interactions" value="62"/>
</dbReference>
<dbReference type="Gene3D" id="3.10.20.90">
    <property type="entry name" value="Phosphatidylinositol 3-kinase Catalytic Subunit, Chain A, domain 1"/>
    <property type="match status" value="1"/>
</dbReference>
<dbReference type="OrthoDB" id="4067208at2759"/>
<dbReference type="OMA" id="NCMVSAP"/>
<reference evidence="2 3" key="1">
    <citation type="journal article" date="2009" name="Nature">
        <title>Evolution of pathogenicity and sexual reproduction in eight Candida genomes.</title>
        <authorList>
            <person name="Butler G."/>
            <person name="Rasmussen M.D."/>
            <person name="Lin M.F."/>
            <person name="Santos M.A."/>
            <person name="Sakthikumar S."/>
            <person name="Munro C.A."/>
            <person name="Rheinbay E."/>
            <person name="Grabherr M."/>
            <person name="Forche A."/>
            <person name="Reedy J.L."/>
            <person name="Agrafioti I."/>
            <person name="Arnaud M.B."/>
            <person name="Bates S."/>
            <person name="Brown A.J."/>
            <person name="Brunke S."/>
            <person name="Costanzo M.C."/>
            <person name="Fitzpatrick D.A."/>
            <person name="de Groot P.W."/>
            <person name="Harris D."/>
            <person name="Hoyer L.L."/>
            <person name="Hube B."/>
            <person name="Klis F.M."/>
            <person name="Kodira C."/>
            <person name="Lennard N."/>
            <person name="Logue M.E."/>
            <person name="Martin R."/>
            <person name="Neiman A.M."/>
            <person name="Nikolaou E."/>
            <person name="Quail M.A."/>
            <person name="Quinn J."/>
            <person name="Santos M.C."/>
            <person name="Schmitzberger F.F."/>
            <person name="Sherlock G."/>
            <person name="Shah P."/>
            <person name="Silverstein K.A."/>
            <person name="Skrzypek M.S."/>
            <person name="Soll D."/>
            <person name="Staggs R."/>
            <person name="Stansfield I."/>
            <person name="Stumpf M.P."/>
            <person name="Sudbery P.E."/>
            <person name="Srikantha T."/>
            <person name="Zeng Q."/>
            <person name="Berman J."/>
            <person name="Berriman M."/>
            <person name="Heitman J."/>
            <person name="Gow N.A."/>
            <person name="Lorenz M.C."/>
            <person name="Birren B.W."/>
            <person name="Kellis M."/>
            <person name="Cuomo C.A."/>
        </authorList>
    </citation>
    <scope>NUCLEOTIDE SEQUENCE [LARGE SCALE GENOMIC DNA]</scope>
    <source>
        <strain evidence="3">ATCC 11503 / BCRC 21390 / CBS 2605 / JCM 1781 / NBRC 1676 / NRRL YB-4239</strain>
    </source>
</reference>
<dbReference type="AlphaFoldDB" id="A5E2C7"/>
<proteinExistence type="predicted"/>
<gene>
    <name evidence="2" type="ORF">LELG_03764</name>
</gene>
<dbReference type="GeneID" id="5231862"/>
<evidence type="ECO:0000259" key="1">
    <source>
        <dbReference type="PROSITE" id="PS50053"/>
    </source>
</evidence>
<dbReference type="SUPFAM" id="SSF54236">
    <property type="entry name" value="Ubiquitin-like"/>
    <property type="match status" value="1"/>
</dbReference>
<name>A5E2C7_LODEL</name>
<dbReference type="PROSITE" id="PS50053">
    <property type="entry name" value="UBIQUITIN_2"/>
    <property type="match status" value="1"/>
</dbReference>
<dbReference type="VEuPathDB" id="FungiDB:LELG_03764"/>